<reference evidence="2 3" key="1">
    <citation type="submission" date="2023-04" db="EMBL/GenBank/DDBJ databases">
        <title>Jannaschia ovalis sp. nov., a marine bacterium isolated from sea tidal flat.</title>
        <authorList>
            <person name="Kwon D.Y."/>
            <person name="Kim J.-J."/>
        </authorList>
    </citation>
    <scope>NUCLEOTIDE SEQUENCE [LARGE SCALE GENOMIC DNA]</scope>
    <source>
        <strain evidence="2 3">GRR-S6-38</strain>
    </source>
</reference>
<dbReference type="Proteomes" id="UP001243420">
    <property type="component" value="Chromosome"/>
</dbReference>
<sequence>MSLSAATTAPLSRRLSLVLLRVTTGFLLIWFGLDKIVSGSAPLFVRRAFELSDGAAATIGLLTGGAEVAIGGLCVLGLFRSVALPLQAVINGITAAGVWWAIVDPFRWWVTGVDRIVFNSHVFYPTSITFAACLLLIAFRAEDRFALDTLRAGARRQASSSASQ</sequence>
<feature type="transmembrane region" description="Helical" evidence="1">
    <location>
        <begin position="53"/>
        <end position="76"/>
    </location>
</feature>
<feature type="transmembrane region" description="Helical" evidence="1">
    <location>
        <begin position="15"/>
        <end position="33"/>
    </location>
</feature>
<feature type="transmembrane region" description="Helical" evidence="1">
    <location>
        <begin position="122"/>
        <end position="141"/>
    </location>
</feature>
<name>A0ABY8LDK6_9RHOB</name>
<evidence type="ECO:0000256" key="1">
    <source>
        <dbReference type="SAM" id="Phobius"/>
    </source>
</evidence>
<keyword evidence="1" id="KW-0472">Membrane</keyword>
<keyword evidence="1" id="KW-1133">Transmembrane helix</keyword>
<feature type="transmembrane region" description="Helical" evidence="1">
    <location>
        <begin position="83"/>
        <end position="102"/>
    </location>
</feature>
<organism evidence="2 3">
    <name type="scientific">Jannaschia ovalis</name>
    <dbReference type="NCBI Taxonomy" id="3038773"/>
    <lineage>
        <taxon>Bacteria</taxon>
        <taxon>Pseudomonadati</taxon>
        <taxon>Pseudomonadota</taxon>
        <taxon>Alphaproteobacteria</taxon>
        <taxon>Rhodobacterales</taxon>
        <taxon>Roseobacteraceae</taxon>
        <taxon>Jannaschia</taxon>
    </lineage>
</organism>
<accession>A0ABY8LDK6</accession>
<gene>
    <name evidence="2" type="ORF">P8627_15845</name>
</gene>
<dbReference type="RefSeq" id="WP_279965219.1">
    <property type="nucleotide sequence ID" value="NZ_CP122537.1"/>
</dbReference>
<evidence type="ECO:0000313" key="2">
    <source>
        <dbReference type="EMBL" id="WGH78468.1"/>
    </source>
</evidence>
<dbReference type="EMBL" id="CP122537">
    <property type="protein sequence ID" value="WGH78468.1"/>
    <property type="molecule type" value="Genomic_DNA"/>
</dbReference>
<keyword evidence="1" id="KW-0812">Transmembrane</keyword>
<keyword evidence="3" id="KW-1185">Reference proteome</keyword>
<proteinExistence type="predicted"/>
<evidence type="ECO:0008006" key="4">
    <source>
        <dbReference type="Google" id="ProtNLM"/>
    </source>
</evidence>
<evidence type="ECO:0000313" key="3">
    <source>
        <dbReference type="Proteomes" id="UP001243420"/>
    </source>
</evidence>
<protein>
    <recommendedName>
        <fullName evidence="4">DoxX family protein</fullName>
    </recommendedName>
</protein>